<evidence type="ECO:0000313" key="5">
    <source>
        <dbReference type="Proteomes" id="UP000714817"/>
    </source>
</evidence>
<evidence type="ECO:0000259" key="3">
    <source>
        <dbReference type="Pfam" id="PF00588"/>
    </source>
</evidence>
<dbReference type="EMBL" id="JAGQNY010000006">
    <property type="protein sequence ID" value="MCA9302086.1"/>
    <property type="molecule type" value="Genomic_DNA"/>
</dbReference>
<reference evidence="4" key="2">
    <citation type="journal article" date="2021" name="Microbiome">
        <title>Successional dynamics and alternative stable states in a saline activated sludge microbial community over 9 years.</title>
        <authorList>
            <person name="Wang Y."/>
            <person name="Ye J."/>
            <person name="Ju F."/>
            <person name="Liu L."/>
            <person name="Boyd J.A."/>
            <person name="Deng Y."/>
            <person name="Parks D.H."/>
            <person name="Jiang X."/>
            <person name="Yin X."/>
            <person name="Woodcroft B.J."/>
            <person name="Tyson G.W."/>
            <person name="Hugenholtz P."/>
            <person name="Polz M.F."/>
            <person name="Zhang T."/>
        </authorList>
    </citation>
    <scope>NUCLEOTIDE SEQUENCE</scope>
    <source>
        <strain evidence="4">HKST-UBA80</strain>
    </source>
</reference>
<keyword evidence="1 4" id="KW-0489">Methyltransferase</keyword>
<feature type="domain" description="tRNA/rRNA methyltransferase SpoU type" evidence="3">
    <location>
        <begin position="96"/>
        <end position="232"/>
    </location>
</feature>
<dbReference type="GO" id="GO:0008173">
    <property type="term" value="F:RNA methyltransferase activity"/>
    <property type="evidence" value="ECO:0007669"/>
    <property type="project" value="InterPro"/>
</dbReference>
<name>A0A955IW53_UNCKA</name>
<evidence type="ECO:0000256" key="1">
    <source>
        <dbReference type="ARBA" id="ARBA00022603"/>
    </source>
</evidence>
<dbReference type="PANTHER" id="PTHR43191">
    <property type="entry name" value="RRNA METHYLTRANSFERASE 3"/>
    <property type="match status" value="1"/>
</dbReference>
<dbReference type="GO" id="GO:0032259">
    <property type="term" value="P:methylation"/>
    <property type="evidence" value="ECO:0007669"/>
    <property type="project" value="UniProtKB-KW"/>
</dbReference>
<dbReference type="GO" id="GO:0006396">
    <property type="term" value="P:RNA processing"/>
    <property type="evidence" value="ECO:0007669"/>
    <property type="project" value="InterPro"/>
</dbReference>
<dbReference type="InterPro" id="IPR029028">
    <property type="entry name" value="Alpha/beta_knot_MTases"/>
</dbReference>
<dbReference type="CDD" id="cd18082">
    <property type="entry name" value="SpoU-like_family"/>
    <property type="match status" value="1"/>
</dbReference>
<dbReference type="GO" id="GO:0003723">
    <property type="term" value="F:RNA binding"/>
    <property type="evidence" value="ECO:0007669"/>
    <property type="project" value="InterPro"/>
</dbReference>
<dbReference type="InterPro" id="IPR001537">
    <property type="entry name" value="SpoU_MeTrfase"/>
</dbReference>
<dbReference type="Pfam" id="PF00588">
    <property type="entry name" value="SpoU_methylase"/>
    <property type="match status" value="1"/>
</dbReference>
<gene>
    <name evidence="4" type="ORF">KDA10_01800</name>
</gene>
<sequence length="242" mass="26839">MALQKYKKKFNYSYTFGAFPTIELLNKYPNQVLSVLLSSQGRMAEGVSAVLQLCEKHNIRVDVGDKAISKVALKDNTYVVGVFKKYLTSLDVSSNHVVLDRPSNTGNVGTVIRTMLGFGYKNIVLIKPCIDFFDPMVIRSSMGASFGVSYAYYSSVDDYMSEYGSHTLYPFTLRAKNSLSTVSLTRPYSLLFGNEGSGLDSKFDSYPTSIRIDHSSLIDSLNLSVSVALALYEFSKPLGDRQ</sequence>
<accession>A0A955IW53</accession>
<dbReference type="InterPro" id="IPR029026">
    <property type="entry name" value="tRNA_m1G_MTases_N"/>
</dbReference>
<dbReference type="PANTHER" id="PTHR43191:SF2">
    <property type="entry name" value="RRNA METHYLTRANSFERASE 3, MITOCHONDRIAL"/>
    <property type="match status" value="1"/>
</dbReference>
<organism evidence="4 5">
    <name type="scientific">candidate division WWE3 bacterium</name>
    <dbReference type="NCBI Taxonomy" id="2053526"/>
    <lineage>
        <taxon>Bacteria</taxon>
        <taxon>Katanobacteria</taxon>
    </lineage>
</organism>
<dbReference type="AlphaFoldDB" id="A0A955IW53"/>
<dbReference type="Proteomes" id="UP000714817">
    <property type="component" value="Unassembled WGS sequence"/>
</dbReference>
<proteinExistence type="predicted"/>
<dbReference type="InterPro" id="IPR051259">
    <property type="entry name" value="rRNA_Methyltransferase"/>
</dbReference>
<protein>
    <submittedName>
        <fullName evidence="4">TrmH family RNA methyltransferase</fullName>
    </submittedName>
</protein>
<dbReference type="Gene3D" id="3.40.1280.10">
    <property type="match status" value="1"/>
</dbReference>
<evidence type="ECO:0000313" key="4">
    <source>
        <dbReference type="EMBL" id="MCA9302086.1"/>
    </source>
</evidence>
<dbReference type="SUPFAM" id="SSF75217">
    <property type="entry name" value="alpha/beta knot"/>
    <property type="match status" value="1"/>
</dbReference>
<evidence type="ECO:0000256" key="2">
    <source>
        <dbReference type="ARBA" id="ARBA00022679"/>
    </source>
</evidence>
<keyword evidence="2" id="KW-0808">Transferase</keyword>
<reference evidence="4" key="1">
    <citation type="submission" date="2020-04" db="EMBL/GenBank/DDBJ databases">
        <authorList>
            <person name="Zhang T."/>
        </authorList>
    </citation>
    <scope>NUCLEOTIDE SEQUENCE</scope>
    <source>
        <strain evidence="4">HKST-UBA80</strain>
    </source>
</reference>
<comment type="caution">
    <text evidence="4">The sequence shown here is derived from an EMBL/GenBank/DDBJ whole genome shotgun (WGS) entry which is preliminary data.</text>
</comment>